<comment type="caution">
    <text evidence="5">The sequence shown here is derived from an EMBL/GenBank/DDBJ whole genome shotgun (WGS) entry which is preliminary data.</text>
</comment>
<dbReference type="PROSITE" id="PS50088">
    <property type="entry name" value="ANK_REPEAT"/>
    <property type="match status" value="1"/>
</dbReference>
<proteinExistence type="predicted"/>
<dbReference type="AlphaFoldDB" id="A0ABD2N8R4"/>
<protein>
    <submittedName>
        <fullName evidence="5">Uncharacterized protein</fullName>
    </submittedName>
</protein>
<keyword evidence="4" id="KW-0812">Transmembrane</keyword>
<keyword evidence="4" id="KW-1133">Transmembrane helix</keyword>
<dbReference type="Proteomes" id="UP001516400">
    <property type="component" value="Unassembled WGS sequence"/>
</dbReference>
<evidence type="ECO:0000313" key="5">
    <source>
        <dbReference type="EMBL" id="KAL3275027.1"/>
    </source>
</evidence>
<gene>
    <name evidence="5" type="ORF">HHI36_019799</name>
</gene>
<dbReference type="InterPro" id="IPR050776">
    <property type="entry name" value="Ank_Repeat/CDKN_Inhibitor"/>
</dbReference>
<evidence type="ECO:0000313" key="6">
    <source>
        <dbReference type="Proteomes" id="UP001516400"/>
    </source>
</evidence>
<keyword evidence="6" id="KW-1185">Reference proteome</keyword>
<dbReference type="Pfam" id="PF12796">
    <property type="entry name" value="Ank_2"/>
    <property type="match status" value="1"/>
</dbReference>
<keyword evidence="1" id="KW-0677">Repeat</keyword>
<dbReference type="PROSITE" id="PS50297">
    <property type="entry name" value="ANK_REP_REGION"/>
    <property type="match status" value="1"/>
</dbReference>
<evidence type="ECO:0000256" key="3">
    <source>
        <dbReference type="PROSITE-ProRule" id="PRU00023"/>
    </source>
</evidence>
<organism evidence="5 6">
    <name type="scientific">Cryptolaemus montrouzieri</name>
    <dbReference type="NCBI Taxonomy" id="559131"/>
    <lineage>
        <taxon>Eukaryota</taxon>
        <taxon>Metazoa</taxon>
        <taxon>Ecdysozoa</taxon>
        <taxon>Arthropoda</taxon>
        <taxon>Hexapoda</taxon>
        <taxon>Insecta</taxon>
        <taxon>Pterygota</taxon>
        <taxon>Neoptera</taxon>
        <taxon>Endopterygota</taxon>
        <taxon>Coleoptera</taxon>
        <taxon>Polyphaga</taxon>
        <taxon>Cucujiformia</taxon>
        <taxon>Coccinelloidea</taxon>
        <taxon>Coccinellidae</taxon>
        <taxon>Scymninae</taxon>
        <taxon>Scymnini</taxon>
        <taxon>Cryptolaemus</taxon>
    </lineage>
</organism>
<evidence type="ECO:0000256" key="1">
    <source>
        <dbReference type="ARBA" id="ARBA00022737"/>
    </source>
</evidence>
<reference evidence="5 6" key="1">
    <citation type="journal article" date="2021" name="BMC Biol.">
        <title>Horizontally acquired antibacterial genes associated with adaptive radiation of ladybird beetles.</title>
        <authorList>
            <person name="Li H.S."/>
            <person name="Tang X.F."/>
            <person name="Huang Y.H."/>
            <person name="Xu Z.Y."/>
            <person name="Chen M.L."/>
            <person name="Du X.Y."/>
            <person name="Qiu B.Y."/>
            <person name="Chen P.T."/>
            <person name="Zhang W."/>
            <person name="Slipinski A."/>
            <person name="Escalona H.E."/>
            <person name="Waterhouse R.M."/>
            <person name="Zwick A."/>
            <person name="Pang H."/>
        </authorList>
    </citation>
    <scope>NUCLEOTIDE SEQUENCE [LARGE SCALE GENOMIC DNA]</scope>
    <source>
        <strain evidence="5">SYSU2018</strain>
    </source>
</reference>
<dbReference type="EMBL" id="JABFTP020000083">
    <property type="protein sequence ID" value="KAL3275027.1"/>
    <property type="molecule type" value="Genomic_DNA"/>
</dbReference>
<keyword evidence="4" id="KW-0472">Membrane</keyword>
<name>A0ABD2N8R4_9CUCU</name>
<dbReference type="InterPro" id="IPR002110">
    <property type="entry name" value="Ankyrin_rpt"/>
</dbReference>
<dbReference type="SMART" id="SM00248">
    <property type="entry name" value="ANK"/>
    <property type="match status" value="3"/>
</dbReference>
<keyword evidence="2 3" id="KW-0040">ANK repeat</keyword>
<evidence type="ECO:0000256" key="2">
    <source>
        <dbReference type="ARBA" id="ARBA00023043"/>
    </source>
</evidence>
<evidence type="ECO:0000256" key="4">
    <source>
        <dbReference type="SAM" id="Phobius"/>
    </source>
</evidence>
<sequence>MNVFLDMKNLLGDLDNLFAFLLERKATYFQLIWCFSCVLLVILCLIESFLNKIYGTKLIDETILLKILLSIETCSTIDTLQLLQEYPQYINCPAGEFQYTPFLLSCYHGNTHLVKYMLRMNADLKTKTRRGETPFYLAVANLINKPLSVDASCIRELFYAGCDVNAPNVSGCTPLHLAAYFGHKPLTKWLLEKGADKNVHPSPAVVASIKGYLEVAHLISNWDDRRRRMITSE</sequence>
<accession>A0ABD2N8R4</accession>
<dbReference type="SUPFAM" id="SSF48403">
    <property type="entry name" value="Ankyrin repeat"/>
    <property type="match status" value="1"/>
</dbReference>
<dbReference type="InterPro" id="IPR036770">
    <property type="entry name" value="Ankyrin_rpt-contain_sf"/>
</dbReference>
<feature type="repeat" description="ANK" evidence="3">
    <location>
        <begin position="170"/>
        <end position="202"/>
    </location>
</feature>
<dbReference type="PANTHER" id="PTHR24201">
    <property type="entry name" value="ANK_REP_REGION DOMAIN-CONTAINING PROTEIN"/>
    <property type="match status" value="1"/>
</dbReference>
<dbReference type="Gene3D" id="1.25.40.20">
    <property type="entry name" value="Ankyrin repeat-containing domain"/>
    <property type="match status" value="2"/>
</dbReference>
<feature type="transmembrane region" description="Helical" evidence="4">
    <location>
        <begin position="28"/>
        <end position="50"/>
    </location>
</feature>